<comment type="caution">
    <text evidence="2">The sequence shown here is derived from an EMBL/GenBank/DDBJ whole genome shotgun (WGS) entry which is preliminary data.</text>
</comment>
<dbReference type="Proteomes" id="UP000176868">
    <property type="component" value="Unassembled WGS sequence"/>
</dbReference>
<dbReference type="AlphaFoldDB" id="A0A1G2V836"/>
<dbReference type="STRING" id="1802782.A2544_01880"/>
<sequence>MTLVVNKKLIALVLIFTFIFALPVSTQAFIETIPPIPVSDAALRSKEAGVTMFGFTVPGLTWDLVAITIAKLALEQILNATTDWINNGFEGNPAYVTDPLQFFTKIADNIAGEFIAGSELNFLCSPFQAKIRLALQRYHTQRRRFQCTLTGVVANIENFYNDFNQGGWDAWFVMTQNDVNNPYGAFLETQIELDERIAQALGIQNLRLSWDSGFLGWSECIREDDVGECIERGPTKTPGKVIESQLENVLGSGVRQLELADEFDELVAALFSQLLKQIFSSAQGLFNGTGTGGGTIPGGGQNLQTLNLFKSGTGLGTITSSPAGINCGTTCDARFPDGTSVTLTVTPDTGSTFTSWFGGVCPDETSPVCVLPMTAVRNVTAIFDR</sequence>
<protein>
    <recommendedName>
        <fullName evidence="1">Bacterial repeat domain-containing protein</fullName>
    </recommendedName>
</protein>
<accession>A0A1G2V836</accession>
<name>A0A1G2V836_9BACT</name>
<feature type="domain" description="Bacterial repeat" evidence="1">
    <location>
        <begin position="329"/>
        <end position="384"/>
    </location>
</feature>
<dbReference type="InterPro" id="IPR044060">
    <property type="entry name" value="Bacterial_rp_domain"/>
</dbReference>
<dbReference type="EMBL" id="MHWZ01000013">
    <property type="protein sequence ID" value="OHB17792.1"/>
    <property type="molecule type" value="Genomic_DNA"/>
</dbReference>
<gene>
    <name evidence="2" type="ORF">A2544_01880</name>
</gene>
<evidence type="ECO:0000259" key="1">
    <source>
        <dbReference type="Pfam" id="PF18998"/>
    </source>
</evidence>
<proteinExistence type="predicted"/>
<dbReference type="Pfam" id="PF18998">
    <property type="entry name" value="Flg_new_2"/>
    <property type="match status" value="1"/>
</dbReference>
<evidence type="ECO:0000313" key="3">
    <source>
        <dbReference type="Proteomes" id="UP000176868"/>
    </source>
</evidence>
<organism evidence="2 3">
    <name type="scientific">Candidatus Zambryskibacteria bacterium RIFOXYD2_FULL_43_10</name>
    <dbReference type="NCBI Taxonomy" id="1802782"/>
    <lineage>
        <taxon>Bacteria</taxon>
        <taxon>Candidatus Zambryskiibacteriota</taxon>
    </lineage>
</organism>
<reference evidence="2 3" key="1">
    <citation type="journal article" date="2016" name="Nat. Commun.">
        <title>Thousands of microbial genomes shed light on interconnected biogeochemical processes in an aquifer system.</title>
        <authorList>
            <person name="Anantharaman K."/>
            <person name="Brown C.T."/>
            <person name="Hug L.A."/>
            <person name="Sharon I."/>
            <person name="Castelle C.J."/>
            <person name="Probst A.J."/>
            <person name="Thomas B.C."/>
            <person name="Singh A."/>
            <person name="Wilkins M.J."/>
            <person name="Karaoz U."/>
            <person name="Brodie E.L."/>
            <person name="Williams K.H."/>
            <person name="Hubbard S.S."/>
            <person name="Banfield J.F."/>
        </authorList>
    </citation>
    <scope>NUCLEOTIDE SEQUENCE [LARGE SCALE GENOMIC DNA]</scope>
</reference>
<evidence type="ECO:0000313" key="2">
    <source>
        <dbReference type="EMBL" id="OHB17792.1"/>
    </source>
</evidence>